<reference evidence="3 4" key="1">
    <citation type="submission" date="2024-03" db="EMBL/GenBank/DDBJ databases">
        <title>Sequence of Lycoming College Course Isolates.</title>
        <authorList>
            <person name="Plotts O."/>
            <person name="Newman J."/>
        </authorList>
    </citation>
    <scope>NUCLEOTIDE SEQUENCE [LARGE SCALE GENOMIC DNA]</scope>
    <source>
        <strain evidence="3 4">CJB-3</strain>
    </source>
</reference>
<evidence type="ECO:0000313" key="3">
    <source>
        <dbReference type="EMBL" id="MEJ2904011.1"/>
    </source>
</evidence>
<name>A0ABU8NPB1_9SPHI</name>
<proteinExistence type="inferred from homology"/>
<dbReference type="EMBL" id="JBBEUB010000005">
    <property type="protein sequence ID" value="MEJ2904011.1"/>
    <property type="molecule type" value="Genomic_DNA"/>
</dbReference>
<comment type="caution">
    <text evidence="3">The sequence shown here is derived from an EMBL/GenBank/DDBJ whole genome shotgun (WGS) entry which is preliminary data.</text>
</comment>
<keyword evidence="2 3" id="KW-0378">Hydrolase</keyword>
<dbReference type="Proteomes" id="UP001378956">
    <property type="component" value="Unassembled WGS sequence"/>
</dbReference>
<dbReference type="SUPFAM" id="SSF56601">
    <property type="entry name" value="beta-lactamase/transpeptidase-like"/>
    <property type="match status" value="1"/>
</dbReference>
<keyword evidence="3" id="KW-0645">Protease</keyword>
<organism evidence="3 4">
    <name type="scientific">Pedobacter panaciterrae</name>
    <dbReference type="NCBI Taxonomy" id="363849"/>
    <lineage>
        <taxon>Bacteria</taxon>
        <taxon>Pseudomonadati</taxon>
        <taxon>Bacteroidota</taxon>
        <taxon>Sphingobacteriia</taxon>
        <taxon>Sphingobacteriales</taxon>
        <taxon>Sphingobacteriaceae</taxon>
        <taxon>Pedobacter</taxon>
    </lineage>
</organism>
<keyword evidence="4" id="KW-1185">Reference proteome</keyword>
<dbReference type="PRINTS" id="PR00922">
    <property type="entry name" value="DADACBPTASE3"/>
</dbReference>
<dbReference type="Gene3D" id="3.40.710.10">
    <property type="entry name" value="DD-peptidase/beta-lactamase superfamily"/>
    <property type="match status" value="2"/>
</dbReference>
<sequence length="412" mass="46830">MARKVNSLFKQSEGLKKHYVGFALYDMSADKMVFENNADKYFTPASNTKLFTFYGGLKMTPDSIPALRYIERGDSLIFWGTGDPSFLQIQLKGTKAFDFLRATKKKLFFAHGRYKGDFYGKGWQWDDYNDYYQAEINEFPIMGNLVEINEEKGKLKVSPTLFADCVGQDSSIKDTSFLVKRDFNENRFNYPSVAVPLGYKQAVPYKVSLQTTLALLSDTLGKKVELVNMNMPANASMLYSLKSDSVFKEMLVPSDNFIAEQLLLVYSNQIGEHLSAEAAIQHIEKTYLKELQDKPVWIDGSGLSRYNLFTPRDIIKLLELIYKEVNDQKRLFAMLPAGGKSGTLKNAYPKTNDPFVFGKTGTLSNVHCQSGYVVTKKNKIYLFSFMNNNFVSSTTGVRNEMGKIITYVHENF</sequence>
<evidence type="ECO:0000256" key="2">
    <source>
        <dbReference type="ARBA" id="ARBA00022801"/>
    </source>
</evidence>
<dbReference type="PANTHER" id="PTHR30023:SF0">
    <property type="entry name" value="PENICILLIN-SENSITIVE CARBOXYPEPTIDASE A"/>
    <property type="match status" value="1"/>
</dbReference>
<dbReference type="Pfam" id="PF02113">
    <property type="entry name" value="Peptidase_S13"/>
    <property type="match status" value="1"/>
</dbReference>
<dbReference type="RefSeq" id="WP_337717065.1">
    <property type="nucleotide sequence ID" value="NZ_JBBEUB010000005.1"/>
</dbReference>
<dbReference type="InterPro" id="IPR000667">
    <property type="entry name" value="Peptidase_S13"/>
</dbReference>
<evidence type="ECO:0000313" key="4">
    <source>
        <dbReference type="Proteomes" id="UP001378956"/>
    </source>
</evidence>
<comment type="similarity">
    <text evidence="1">Belongs to the peptidase S13 family.</text>
</comment>
<dbReference type="EC" id="3.4.16.4" evidence="3"/>
<accession>A0ABU8NPB1</accession>
<protein>
    <submittedName>
        <fullName evidence="3">D-alanyl-D-alanine carboxypeptidase</fullName>
        <ecNumber evidence="3">3.4.16.4</ecNumber>
    </submittedName>
</protein>
<dbReference type="PANTHER" id="PTHR30023">
    <property type="entry name" value="D-ALANYL-D-ALANINE CARBOXYPEPTIDASE"/>
    <property type="match status" value="1"/>
</dbReference>
<dbReference type="InterPro" id="IPR012338">
    <property type="entry name" value="Beta-lactam/transpept-like"/>
</dbReference>
<dbReference type="GO" id="GO:0009002">
    <property type="term" value="F:serine-type D-Ala-D-Ala carboxypeptidase activity"/>
    <property type="evidence" value="ECO:0007669"/>
    <property type="project" value="UniProtKB-EC"/>
</dbReference>
<evidence type="ECO:0000256" key="1">
    <source>
        <dbReference type="ARBA" id="ARBA00006096"/>
    </source>
</evidence>
<keyword evidence="3" id="KW-0121">Carboxypeptidase</keyword>
<gene>
    <name evidence="3" type="ORF">WAE58_16320</name>
</gene>